<dbReference type="SUPFAM" id="SSF102114">
    <property type="entry name" value="Radical SAM enzymes"/>
    <property type="match status" value="1"/>
</dbReference>
<dbReference type="InterPro" id="IPR007197">
    <property type="entry name" value="rSAM"/>
</dbReference>
<reference evidence="7" key="2">
    <citation type="submission" date="2023-01" db="EMBL/GenBank/DDBJ databases">
        <title>Draft genome sequence of Litoribrevibacter albus strain NBRC 110071.</title>
        <authorList>
            <person name="Sun Q."/>
            <person name="Mori K."/>
        </authorList>
    </citation>
    <scope>NUCLEOTIDE SEQUENCE</scope>
    <source>
        <strain evidence="7">NBRC 110071</strain>
    </source>
</reference>
<sequence>MSNPIRRDYFTLPAELTIDSGFYQLIKEDHYPEQQFLPRLCVHNTSNNCDDVGVYDSELYQAIESGDIGFVTRSGKIRVALTALANHNTLLVTERCDNLCLFCSQPPKDIDDEWLLIQSAMAIAAFTTRDDIGISGGEPLLYGNSFLRFLTFLKTYRPSARLHILTNGRAFNDVEFAKSIALLTHEMTVTFGIPLYSSLSSTHDKLVGSSGAFVETLGGLINAGNLGINIELRIIPTQLNRAELHKVIELCSRSLSNVSQISIMNMEPVGWARKNWRDLYIDPSEYWDELRLASVAASRAGLPFFLFNYPLCHLPDDMRMFSVKSISDWKNVYTEECEGCSLIEQCGGFFASDKENFRLIPRRIL</sequence>
<feature type="domain" description="Radical SAM core" evidence="6">
    <location>
        <begin position="82"/>
        <end position="303"/>
    </location>
</feature>
<evidence type="ECO:0000313" key="7">
    <source>
        <dbReference type="EMBL" id="GLQ30746.1"/>
    </source>
</evidence>
<evidence type="ECO:0000256" key="4">
    <source>
        <dbReference type="ARBA" id="ARBA00023004"/>
    </source>
</evidence>
<keyword evidence="5" id="KW-0411">Iron-sulfur</keyword>
<dbReference type="GO" id="GO:0051536">
    <property type="term" value="F:iron-sulfur cluster binding"/>
    <property type="evidence" value="ECO:0007669"/>
    <property type="project" value="UniProtKB-KW"/>
</dbReference>
<organism evidence="7 8">
    <name type="scientific">Litoribrevibacter albus</name>
    <dbReference type="NCBI Taxonomy" id="1473156"/>
    <lineage>
        <taxon>Bacteria</taxon>
        <taxon>Pseudomonadati</taxon>
        <taxon>Pseudomonadota</taxon>
        <taxon>Gammaproteobacteria</taxon>
        <taxon>Oceanospirillales</taxon>
        <taxon>Oceanospirillaceae</taxon>
        <taxon>Litoribrevibacter</taxon>
    </lineage>
</organism>
<dbReference type="InterPro" id="IPR058240">
    <property type="entry name" value="rSAM_sf"/>
</dbReference>
<dbReference type="InterPro" id="IPR024032">
    <property type="entry name" value="rSAM_paired_HxsC"/>
</dbReference>
<accession>A0AA37W7R1</accession>
<dbReference type="Proteomes" id="UP001161389">
    <property type="component" value="Unassembled WGS sequence"/>
</dbReference>
<dbReference type="Gene3D" id="3.20.20.70">
    <property type="entry name" value="Aldolase class I"/>
    <property type="match status" value="1"/>
</dbReference>
<protein>
    <submittedName>
        <fullName evidence="7">His-Xaa-Ser system radical SAM maturase HxsC</fullName>
    </submittedName>
</protein>
<evidence type="ECO:0000313" key="8">
    <source>
        <dbReference type="Proteomes" id="UP001161389"/>
    </source>
</evidence>
<dbReference type="PROSITE" id="PS51918">
    <property type="entry name" value="RADICAL_SAM"/>
    <property type="match status" value="1"/>
</dbReference>
<evidence type="ECO:0000256" key="3">
    <source>
        <dbReference type="ARBA" id="ARBA00022723"/>
    </source>
</evidence>
<dbReference type="GO" id="GO:0046872">
    <property type="term" value="F:metal ion binding"/>
    <property type="evidence" value="ECO:0007669"/>
    <property type="project" value="UniProtKB-KW"/>
</dbReference>
<dbReference type="SFLD" id="SFLDG01103">
    <property type="entry name" value="Uncharacterised_Radical_SAM_Su"/>
    <property type="match status" value="1"/>
</dbReference>
<reference evidence="7" key="1">
    <citation type="journal article" date="2014" name="Int. J. Syst. Evol. Microbiol.">
        <title>Complete genome sequence of Corynebacterium casei LMG S-19264T (=DSM 44701T), isolated from a smear-ripened cheese.</title>
        <authorList>
            <consortium name="US DOE Joint Genome Institute (JGI-PGF)"/>
            <person name="Walter F."/>
            <person name="Albersmeier A."/>
            <person name="Kalinowski J."/>
            <person name="Ruckert C."/>
        </authorList>
    </citation>
    <scope>NUCLEOTIDE SEQUENCE</scope>
    <source>
        <strain evidence="7">NBRC 110071</strain>
    </source>
</reference>
<dbReference type="GO" id="GO:0003824">
    <property type="term" value="F:catalytic activity"/>
    <property type="evidence" value="ECO:0007669"/>
    <property type="project" value="InterPro"/>
</dbReference>
<dbReference type="SFLD" id="SFLDS00029">
    <property type="entry name" value="Radical_SAM"/>
    <property type="match status" value="1"/>
</dbReference>
<dbReference type="InterPro" id="IPR013785">
    <property type="entry name" value="Aldolase_TIM"/>
</dbReference>
<name>A0AA37W7R1_9GAMM</name>
<dbReference type="AlphaFoldDB" id="A0AA37W7R1"/>
<dbReference type="CDD" id="cd01335">
    <property type="entry name" value="Radical_SAM"/>
    <property type="match status" value="1"/>
</dbReference>
<dbReference type="InterPro" id="IPR050377">
    <property type="entry name" value="Radical_SAM_PqqE_MftC-like"/>
</dbReference>
<evidence type="ECO:0000256" key="5">
    <source>
        <dbReference type="ARBA" id="ARBA00023014"/>
    </source>
</evidence>
<keyword evidence="4" id="KW-0408">Iron</keyword>
<comment type="caution">
    <text evidence="7">The sequence shown here is derived from an EMBL/GenBank/DDBJ whole genome shotgun (WGS) entry which is preliminary data.</text>
</comment>
<keyword evidence="3" id="KW-0479">Metal-binding</keyword>
<dbReference type="NCBIfam" id="TIGR03977">
    <property type="entry name" value="rSAM_pair_HxsC"/>
    <property type="match status" value="1"/>
</dbReference>
<comment type="cofactor">
    <cofactor evidence="1">
        <name>[4Fe-4S] cluster</name>
        <dbReference type="ChEBI" id="CHEBI:49883"/>
    </cofactor>
</comment>
<dbReference type="PANTHER" id="PTHR11228">
    <property type="entry name" value="RADICAL SAM DOMAIN PROTEIN"/>
    <property type="match status" value="1"/>
</dbReference>
<keyword evidence="8" id="KW-1185">Reference proteome</keyword>
<proteinExistence type="predicted"/>
<dbReference type="RefSeq" id="WP_284380038.1">
    <property type="nucleotide sequence ID" value="NZ_BSNM01000009.1"/>
</dbReference>
<keyword evidence="2" id="KW-0949">S-adenosyl-L-methionine</keyword>
<dbReference type="EMBL" id="BSNM01000009">
    <property type="protein sequence ID" value="GLQ30746.1"/>
    <property type="molecule type" value="Genomic_DNA"/>
</dbReference>
<dbReference type="SFLD" id="SFLDG01067">
    <property type="entry name" value="SPASM/twitch_domain_containing"/>
    <property type="match status" value="1"/>
</dbReference>
<dbReference type="Pfam" id="PF04055">
    <property type="entry name" value="Radical_SAM"/>
    <property type="match status" value="1"/>
</dbReference>
<gene>
    <name evidence="7" type="ORF">GCM10007876_12250</name>
</gene>
<evidence type="ECO:0000259" key="6">
    <source>
        <dbReference type="PROSITE" id="PS51918"/>
    </source>
</evidence>
<dbReference type="PANTHER" id="PTHR11228:SF7">
    <property type="entry name" value="PQQA PEPTIDE CYCLASE"/>
    <property type="match status" value="1"/>
</dbReference>
<evidence type="ECO:0000256" key="2">
    <source>
        <dbReference type="ARBA" id="ARBA00022691"/>
    </source>
</evidence>
<evidence type="ECO:0000256" key="1">
    <source>
        <dbReference type="ARBA" id="ARBA00001966"/>
    </source>
</evidence>